<protein>
    <recommendedName>
        <fullName evidence="1">NADH:flavin oxidoreductase/NADH oxidase N-terminal domain-containing protein</fullName>
    </recommendedName>
</protein>
<dbReference type="GO" id="GO:0016491">
    <property type="term" value="F:oxidoreductase activity"/>
    <property type="evidence" value="ECO:0007669"/>
    <property type="project" value="InterPro"/>
</dbReference>
<dbReference type="PANTHER" id="PTHR22893">
    <property type="entry name" value="NADH OXIDOREDUCTASE-RELATED"/>
    <property type="match status" value="1"/>
</dbReference>
<keyword evidence="3" id="KW-1185">Reference proteome</keyword>
<dbReference type="AlphaFoldDB" id="Q7UTS9"/>
<dbReference type="EMBL" id="BX294139">
    <property type="protein sequence ID" value="CAD73355.1"/>
    <property type="molecule type" value="Genomic_DNA"/>
</dbReference>
<dbReference type="STRING" id="243090.RB3698"/>
<dbReference type="InParanoid" id="Q7UTS9"/>
<dbReference type="InterPro" id="IPR045247">
    <property type="entry name" value="Oye-like"/>
</dbReference>
<feature type="domain" description="NADH:flavin oxidoreductase/NADH oxidase N-terminal" evidence="1">
    <location>
        <begin position="1"/>
        <end position="85"/>
    </location>
</feature>
<evidence type="ECO:0000313" key="2">
    <source>
        <dbReference type="EMBL" id="CAD73355.1"/>
    </source>
</evidence>
<evidence type="ECO:0000259" key="1">
    <source>
        <dbReference type="Pfam" id="PF00724"/>
    </source>
</evidence>
<proteinExistence type="predicted"/>
<dbReference type="PATRIC" id="fig|243090.15.peg.1717"/>
<dbReference type="KEGG" id="rba:RB3698"/>
<name>Q7UTS9_RHOBA</name>
<dbReference type="SUPFAM" id="SSF51395">
    <property type="entry name" value="FMN-linked oxidoreductases"/>
    <property type="match status" value="1"/>
</dbReference>
<dbReference type="InterPro" id="IPR001155">
    <property type="entry name" value="OxRdtase_FMN_N"/>
</dbReference>
<dbReference type="OrthoDB" id="9772736at2"/>
<dbReference type="InterPro" id="IPR013785">
    <property type="entry name" value="Aldolase_TIM"/>
</dbReference>
<gene>
    <name evidence="2" type="ordered locus">RB3698</name>
</gene>
<evidence type="ECO:0000313" key="3">
    <source>
        <dbReference type="Proteomes" id="UP000001025"/>
    </source>
</evidence>
<dbReference type="Proteomes" id="UP000001025">
    <property type="component" value="Chromosome"/>
</dbReference>
<dbReference type="PANTHER" id="PTHR22893:SF91">
    <property type="entry name" value="NADPH DEHYDROGENASE 2-RELATED"/>
    <property type="match status" value="1"/>
</dbReference>
<dbReference type="EnsemblBacteria" id="CAD73355">
    <property type="protein sequence ID" value="CAD73355"/>
    <property type="gene ID" value="RB3698"/>
</dbReference>
<organism evidence="2 3">
    <name type="scientific">Rhodopirellula baltica (strain DSM 10527 / NCIMB 13988 / SH1)</name>
    <dbReference type="NCBI Taxonomy" id="243090"/>
    <lineage>
        <taxon>Bacteria</taxon>
        <taxon>Pseudomonadati</taxon>
        <taxon>Planctomycetota</taxon>
        <taxon>Planctomycetia</taxon>
        <taxon>Pirellulales</taxon>
        <taxon>Pirellulaceae</taxon>
        <taxon>Rhodopirellula</taxon>
    </lineage>
</organism>
<sequence>MIDQFLRDSSNQRTDEYGGSIENRLRFLREVFTAVNNAWSADRTGVRLSPPMSGNGMAGSDPIELCSRAAQMHNTFQLAYLHIAEAI</sequence>
<dbReference type="HOGENOM" id="CLU_2481199_0_0_0"/>
<dbReference type="GO" id="GO:0010181">
    <property type="term" value="F:FMN binding"/>
    <property type="evidence" value="ECO:0007669"/>
    <property type="project" value="InterPro"/>
</dbReference>
<reference evidence="2 3" key="1">
    <citation type="journal article" date="2003" name="Proc. Natl. Acad. Sci. U.S.A.">
        <title>Complete genome sequence of the marine planctomycete Pirellula sp. strain 1.</title>
        <authorList>
            <person name="Gloeckner F.O."/>
            <person name="Kube M."/>
            <person name="Bauer M."/>
            <person name="Teeling H."/>
            <person name="Lombardot T."/>
            <person name="Ludwig W."/>
            <person name="Gade D."/>
            <person name="Beck A."/>
            <person name="Borzym K."/>
            <person name="Heitmann K."/>
            <person name="Rabus R."/>
            <person name="Schlesner H."/>
            <person name="Amann R."/>
            <person name="Reinhardt R."/>
        </authorList>
    </citation>
    <scope>NUCLEOTIDE SEQUENCE [LARGE SCALE GENOMIC DNA]</scope>
    <source>
        <strain evidence="3">DSM 10527 / NCIMB 13988 / SH1</strain>
    </source>
</reference>
<accession>Q7UTS9</accession>
<dbReference type="Gene3D" id="3.20.20.70">
    <property type="entry name" value="Aldolase class I"/>
    <property type="match status" value="1"/>
</dbReference>
<dbReference type="Pfam" id="PF00724">
    <property type="entry name" value="Oxidored_FMN"/>
    <property type="match status" value="1"/>
</dbReference>
<dbReference type="eggNOG" id="COG1902">
    <property type="taxonomic scope" value="Bacteria"/>
</dbReference>